<dbReference type="EMBL" id="BQKY01000010">
    <property type="protein sequence ID" value="GJN91958.1"/>
    <property type="molecule type" value="Genomic_DNA"/>
</dbReference>
<dbReference type="SMART" id="SM00870">
    <property type="entry name" value="Asparaginase"/>
    <property type="match status" value="1"/>
</dbReference>
<feature type="domain" description="L-asparaginase N-terminal" evidence="3">
    <location>
        <begin position="63"/>
        <end position="246"/>
    </location>
</feature>
<dbReference type="InterPro" id="IPR040919">
    <property type="entry name" value="Asparaginase_C"/>
</dbReference>
<dbReference type="Gene3D" id="3.40.50.1170">
    <property type="entry name" value="L-asparaginase, N-terminal domain"/>
    <property type="match status" value="1"/>
</dbReference>
<dbReference type="Pfam" id="PF00710">
    <property type="entry name" value="Asparaginase"/>
    <property type="match status" value="1"/>
</dbReference>
<dbReference type="PRINTS" id="PR00139">
    <property type="entry name" value="ASNGLNASE"/>
</dbReference>
<dbReference type="InterPro" id="IPR027474">
    <property type="entry name" value="L-asparaginase_N"/>
</dbReference>
<feature type="chain" id="PRO_5043528843" description="asparaginase" evidence="2">
    <location>
        <begin position="21"/>
        <end position="378"/>
    </location>
</feature>
<keyword evidence="2" id="KW-0732">Signal</keyword>
<keyword evidence="6" id="KW-1185">Reference proteome</keyword>
<dbReference type="GO" id="GO:0009066">
    <property type="term" value="P:aspartate family amino acid metabolic process"/>
    <property type="evidence" value="ECO:0007669"/>
    <property type="project" value="UniProtKB-ARBA"/>
</dbReference>
<reference evidence="5 6" key="1">
    <citation type="submission" date="2021-12" db="EMBL/GenBank/DDBJ databases">
        <title>High titer production of polyol ester of fatty acids by Rhodotorula paludigena BS15 towards product separation-free biomass refinery.</title>
        <authorList>
            <person name="Mano J."/>
            <person name="Ono H."/>
            <person name="Tanaka T."/>
            <person name="Naito K."/>
            <person name="Sushida H."/>
            <person name="Ike M."/>
            <person name="Tokuyasu K."/>
            <person name="Kitaoka M."/>
        </authorList>
    </citation>
    <scope>NUCLEOTIDE SEQUENCE [LARGE SCALE GENOMIC DNA]</scope>
    <source>
        <strain evidence="5 6">BS15</strain>
    </source>
</reference>
<dbReference type="AlphaFoldDB" id="A0AAV5GTL2"/>
<protein>
    <recommendedName>
        <fullName evidence="1">asparaginase</fullName>
        <ecNumber evidence="1">3.5.1.1</ecNumber>
    </recommendedName>
</protein>
<dbReference type="GO" id="GO:0004067">
    <property type="term" value="F:asparaginase activity"/>
    <property type="evidence" value="ECO:0007669"/>
    <property type="project" value="UniProtKB-UniRule"/>
</dbReference>
<dbReference type="Pfam" id="PF17763">
    <property type="entry name" value="Asparaginase_C"/>
    <property type="match status" value="1"/>
</dbReference>
<sequence length="378" mass="40154">MRLSLSTLVSSTALAATALATPIATKLDKRADFVKRTDDLVWKGNSTLPKVLVYTDYATAASGSTNAVTDTSAYGQITRNASEVLEAIPEVYDVAQIAVKYITSGIRGGINTGSYDYLALSLAKYVDYALCHEGSDIDGAVFIHGTNLLEETAFLADVTVSCDKPVVATGSMRPFTDVGYEGNANIYSAFTLAVAPDAAGRGTMIAFNDRIVPAHWAMKFNGNTPDAFKAYEQGNLGMFVNHMPIFYSTPSLPAGKTVFPIQHIEELPKVDILYVHREQDIRLLNASVALGAQGVVFDGTGSGAITRDDGSVADFVAQGIQVVTATRTPTGMSVPSLSSAPNHAQSGFLVANGYNMTNTIKLFEGHIRQSLGPGYTLA</sequence>
<evidence type="ECO:0000259" key="3">
    <source>
        <dbReference type="Pfam" id="PF00710"/>
    </source>
</evidence>
<evidence type="ECO:0000256" key="1">
    <source>
        <dbReference type="ARBA" id="ARBA00012920"/>
    </source>
</evidence>
<dbReference type="PIRSF" id="PIRSF001220">
    <property type="entry name" value="L-ASNase_gatD"/>
    <property type="match status" value="1"/>
</dbReference>
<dbReference type="PIRSF" id="PIRSF500176">
    <property type="entry name" value="L_ASNase"/>
    <property type="match status" value="1"/>
</dbReference>
<evidence type="ECO:0000313" key="6">
    <source>
        <dbReference type="Proteomes" id="UP001342314"/>
    </source>
</evidence>
<dbReference type="PANTHER" id="PTHR11707">
    <property type="entry name" value="L-ASPARAGINASE"/>
    <property type="match status" value="1"/>
</dbReference>
<dbReference type="InterPro" id="IPR036152">
    <property type="entry name" value="Asp/glu_Ase-like_sf"/>
</dbReference>
<proteinExistence type="predicted"/>
<accession>A0AAV5GTL2</accession>
<evidence type="ECO:0000256" key="2">
    <source>
        <dbReference type="SAM" id="SignalP"/>
    </source>
</evidence>
<dbReference type="EC" id="3.5.1.1" evidence="1"/>
<dbReference type="InterPro" id="IPR006034">
    <property type="entry name" value="Asparaginase/glutaminase-like"/>
</dbReference>
<dbReference type="InterPro" id="IPR027473">
    <property type="entry name" value="L-asparaginase_C"/>
</dbReference>
<dbReference type="SUPFAM" id="SSF53774">
    <property type="entry name" value="Glutaminase/Asparaginase"/>
    <property type="match status" value="1"/>
</dbReference>
<evidence type="ECO:0000313" key="5">
    <source>
        <dbReference type="EMBL" id="GJN91958.1"/>
    </source>
</evidence>
<dbReference type="PANTHER" id="PTHR11707:SF28">
    <property type="entry name" value="60 KDA LYSOPHOSPHOLIPASE"/>
    <property type="match status" value="1"/>
</dbReference>
<evidence type="ECO:0000259" key="4">
    <source>
        <dbReference type="Pfam" id="PF17763"/>
    </source>
</evidence>
<dbReference type="Gene3D" id="3.40.50.40">
    <property type="match status" value="1"/>
</dbReference>
<organism evidence="5 6">
    <name type="scientific">Rhodotorula paludigena</name>
    <dbReference type="NCBI Taxonomy" id="86838"/>
    <lineage>
        <taxon>Eukaryota</taxon>
        <taxon>Fungi</taxon>
        <taxon>Dikarya</taxon>
        <taxon>Basidiomycota</taxon>
        <taxon>Pucciniomycotina</taxon>
        <taxon>Microbotryomycetes</taxon>
        <taxon>Sporidiobolales</taxon>
        <taxon>Sporidiobolaceae</taxon>
        <taxon>Rhodotorula</taxon>
    </lineage>
</organism>
<name>A0AAV5GTL2_9BASI</name>
<comment type="caution">
    <text evidence="5">The sequence shown here is derived from an EMBL/GenBank/DDBJ whole genome shotgun (WGS) entry which is preliminary data.</text>
</comment>
<dbReference type="Proteomes" id="UP001342314">
    <property type="component" value="Unassembled WGS sequence"/>
</dbReference>
<dbReference type="PROSITE" id="PS51732">
    <property type="entry name" value="ASN_GLN_ASE_3"/>
    <property type="match status" value="1"/>
</dbReference>
<gene>
    <name evidence="5" type="ORF">Rhopal_004986-T1</name>
</gene>
<feature type="domain" description="Asparaginase/glutaminase C-terminal" evidence="4">
    <location>
        <begin position="269"/>
        <end position="355"/>
    </location>
</feature>
<feature type="signal peptide" evidence="2">
    <location>
        <begin position="1"/>
        <end position="20"/>
    </location>
</feature>
<dbReference type="InterPro" id="IPR037152">
    <property type="entry name" value="L-asparaginase_N_sf"/>
</dbReference>